<organism evidence="1 2">
    <name type="scientific">Lignipirellula cremea</name>
    <dbReference type="NCBI Taxonomy" id="2528010"/>
    <lineage>
        <taxon>Bacteria</taxon>
        <taxon>Pseudomonadati</taxon>
        <taxon>Planctomycetota</taxon>
        <taxon>Planctomycetia</taxon>
        <taxon>Pirellulales</taxon>
        <taxon>Pirellulaceae</taxon>
        <taxon>Lignipirellula</taxon>
    </lineage>
</organism>
<reference evidence="1 2" key="1">
    <citation type="submission" date="2019-02" db="EMBL/GenBank/DDBJ databases">
        <title>Deep-cultivation of Planctomycetes and their phenomic and genomic characterization uncovers novel biology.</title>
        <authorList>
            <person name="Wiegand S."/>
            <person name="Jogler M."/>
            <person name="Boedeker C."/>
            <person name="Pinto D."/>
            <person name="Vollmers J."/>
            <person name="Rivas-Marin E."/>
            <person name="Kohn T."/>
            <person name="Peeters S.H."/>
            <person name="Heuer A."/>
            <person name="Rast P."/>
            <person name="Oberbeckmann S."/>
            <person name="Bunk B."/>
            <person name="Jeske O."/>
            <person name="Meyerdierks A."/>
            <person name="Storesund J.E."/>
            <person name="Kallscheuer N."/>
            <person name="Luecker S."/>
            <person name="Lage O.M."/>
            <person name="Pohl T."/>
            <person name="Merkel B.J."/>
            <person name="Hornburger P."/>
            <person name="Mueller R.-W."/>
            <person name="Bruemmer F."/>
            <person name="Labrenz M."/>
            <person name="Spormann A.M."/>
            <person name="Op den Camp H."/>
            <person name="Overmann J."/>
            <person name="Amann R."/>
            <person name="Jetten M.S.M."/>
            <person name="Mascher T."/>
            <person name="Medema M.H."/>
            <person name="Devos D.P."/>
            <person name="Kaster A.-K."/>
            <person name="Ovreas L."/>
            <person name="Rohde M."/>
            <person name="Galperin M.Y."/>
            <person name="Jogler C."/>
        </authorList>
    </citation>
    <scope>NUCLEOTIDE SEQUENCE [LARGE SCALE GENOMIC DNA]</scope>
    <source>
        <strain evidence="1 2">Pla85_3_4</strain>
    </source>
</reference>
<dbReference type="AlphaFoldDB" id="A0A518DKU3"/>
<proteinExistence type="predicted"/>
<dbReference type="Proteomes" id="UP000317648">
    <property type="component" value="Chromosome"/>
</dbReference>
<dbReference type="RefSeq" id="WP_145048428.1">
    <property type="nucleotide sequence ID" value="NZ_CP036433.1"/>
</dbReference>
<gene>
    <name evidence="1" type="ORF">Pla8534_02100</name>
</gene>
<evidence type="ECO:0000313" key="2">
    <source>
        <dbReference type="Proteomes" id="UP000317648"/>
    </source>
</evidence>
<name>A0A518DKU3_9BACT</name>
<keyword evidence="2" id="KW-1185">Reference proteome</keyword>
<protein>
    <submittedName>
        <fullName evidence="1">Uncharacterized protein</fullName>
    </submittedName>
</protein>
<sequence>MINNRVFRTQADYLFLIVRMPIGWKPTRLEETPDHDEVLSQHFVASYAEAYDDLVRCNRLAMEQGLDEWAVIQAPGGEL</sequence>
<dbReference type="EMBL" id="CP036433">
    <property type="protein sequence ID" value="QDU92462.1"/>
    <property type="molecule type" value="Genomic_DNA"/>
</dbReference>
<evidence type="ECO:0000313" key="1">
    <source>
        <dbReference type="EMBL" id="QDU92462.1"/>
    </source>
</evidence>
<dbReference type="KEGG" id="lcre:Pla8534_02100"/>
<accession>A0A518DKU3</accession>